<dbReference type="PDB" id="7ZCK">
    <property type="method" value="X-ray"/>
    <property type="resolution" value="1.80 A"/>
    <property type="chains" value="C=28-299"/>
</dbReference>
<keyword evidence="2 3" id="KW-0002">3D-structure</keyword>
<evidence type="ECO:0000313" key="1">
    <source>
        <dbReference type="EMBL" id="QNJ22475.1"/>
    </source>
</evidence>
<evidence type="ECO:0007829" key="3">
    <source>
        <dbReference type="PDB" id="7ZCK"/>
    </source>
</evidence>
<reference evidence="3" key="3">
    <citation type="journal article" date="2023" name="IUCrJ">
        <title>Protein-to-structure pipeline for ambient-temperature in situ crystallography at VMXi.</title>
        <authorList>
            <person name="Mikolajek H."/>
            <person name="Sanchez-Weatherby J."/>
            <person name="Sandy J."/>
            <person name="Gildea R.J."/>
            <person name="Campeotto I."/>
            <person name="Cheruvara H."/>
            <person name="Clarke J.D."/>
            <person name="Foster T."/>
            <person name="Fujii S."/>
            <person name="Paulsen I.T."/>
            <person name="Shah B.S."/>
            <person name="Hough M.A."/>
        </authorList>
    </citation>
    <scope>X-RAY CRYSTALLOGRAPHY (1.80 ANGSTROMS) OF 28-299</scope>
</reference>
<protein>
    <submittedName>
        <fullName evidence="1">Phosphonate ABC type transporter/ substrate binding component</fullName>
    </submittedName>
</protein>
<reference evidence="1" key="1">
    <citation type="journal article" date="2020" name="Front. Microbiol.">
        <title>Evolutionary Mechanisms of Long-Term Genome Diversification Associated With Niche Partitioning in Marine Picocyanobacteria.</title>
        <authorList>
            <person name="Dore H."/>
            <person name="Farrant G.K."/>
            <person name="Guyet U."/>
            <person name="Haguait J."/>
            <person name="Humily F."/>
            <person name="Ratin M."/>
            <person name="Pitt F.D."/>
            <person name="Ostrowski M."/>
            <person name="Six C."/>
            <person name="Brillet-Gueguen L."/>
            <person name="Hoebeke M."/>
            <person name="Bisch A."/>
            <person name="Le Corguille G."/>
            <person name="Corre E."/>
            <person name="Labadie K."/>
            <person name="Aury J.-M."/>
            <person name="Wincker P."/>
            <person name="Choi D.H."/>
            <person name="Noh J.H."/>
            <person name="Eveillard D."/>
            <person name="Scanlan D.J."/>
            <person name="Partensky F."/>
            <person name="Garczarek L."/>
        </authorList>
    </citation>
    <scope>NUCLEOTIDE SEQUENCE</scope>
    <source>
        <strain evidence="1">MIT S9220</strain>
    </source>
</reference>
<organism evidence="1">
    <name type="scientific">Synechococcus sp. MIT S9220</name>
    <dbReference type="NCBI Taxonomy" id="166309"/>
    <lineage>
        <taxon>Bacteria</taxon>
        <taxon>Bacillati</taxon>
        <taxon>Cyanobacteriota</taxon>
        <taxon>Cyanophyceae</taxon>
        <taxon>Synechococcales</taxon>
        <taxon>Synechococcaceae</taxon>
        <taxon>Synechococcus</taxon>
    </lineage>
</organism>
<gene>
    <name evidence="1" type="ORF">SynMITS9220_01173</name>
</gene>
<accession>A0ACD6BAF5</accession>
<dbReference type="EMBL" id="CP047958">
    <property type="protein sequence ID" value="QNJ22475.1"/>
    <property type="molecule type" value="Genomic_DNA"/>
</dbReference>
<accession>A0A7G8IVX7</accession>
<dbReference type="PDB" id="7S6G">
    <property type="method" value="X-ray"/>
    <property type="resolution" value="2.02 A"/>
    <property type="chains" value="A=28-299"/>
</dbReference>
<reference evidence="2" key="2">
    <citation type="journal article" date="2023" name="ISME J.">
        <title>Marine picocyanobacterial PhnD1 shows specificity for various phosphorus sources but likely represents a constitutive inorganic phosphate transporter.</title>
        <authorList>
            <person name="Shah B.S."/>
            <person name="Ford B.A."/>
            <person name="Varkey D."/>
            <person name="Mikolajek H."/>
            <person name="Orr C."/>
            <person name="Mykhaylyk V."/>
            <person name="Owens R.J."/>
            <person name="Paulsen I.T."/>
        </authorList>
    </citation>
    <scope>X-RAY CRYSTALLOGRAPHY (2.02 ANGSTROMS) OF 28-299</scope>
</reference>
<sequence>MPSRERQAVALLAVLLCQGATVLPVIAQPRLKVGAIPDQNPERLNRLYGQLADELSDRLNVKVRYVPVSNYPAAVSAFRTGGLDLVWFGGLTGVQARLQTPGAQVLAQRDIDARFRSVFIANTSSGLQPISSINGLTSLRGKRFSFGSESSTSGRLMPQHFLAKAGVTPSQFSGGRAGFSGSHDATIAVVQSGAYEAGALNEQVWTSAVNDGRVNTEKVSVIWRTPEYVDYHWVVRPKLDQRFGKGFTTRLQKAILGLEPTTPRQVTILELFAAKRFIPVEASQYKPIEKVGRELGKIR</sequence>
<proteinExistence type="evidence at protein level"/>
<evidence type="ECO:0007829" key="2">
    <source>
        <dbReference type="PDB" id="7S6G"/>
    </source>
</evidence>
<name>A0ACD6BAF5_9SYNE</name>